<gene>
    <name evidence="1" type="ORF">LX66_4771</name>
</gene>
<accession>A0A562STS1</accession>
<organism evidence="1 2">
    <name type="scientific">Chitinophaga japonensis</name>
    <name type="common">Flexibacter japonensis</name>
    <dbReference type="NCBI Taxonomy" id="104662"/>
    <lineage>
        <taxon>Bacteria</taxon>
        <taxon>Pseudomonadati</taxon>
        <taxon>Bacteroidota</taxon>
        <taxon>Chitinophagia</taxon>
        <taxon>Chitinophagales</taxon>
        <taxon>Chitinophagaceae</taxon>
        <taxon>Chitinophaga</taxon>
    </lineage>
</organism>
<dbReference type="EMBL" id="VLLG01000005">
    <property type="protein sequence ID" value="TWI84404.1"/>
    <property type="molecule type" value="Genomic_DNA"/>
</dbReference>
<proteinExistence type="predicted"/>
<comment type="caution">
    <text evidence="1">The sequence shown here is derived from an EMBL/GenBank/DDBJ whole genome shotgun (WGS) entry which is preliminary data.</text>
</comment>
<name>A0A562STS1_CHIJA</name>
<dbReference type="AlphaFoldDB" id="A0A562STS1"/>
<protein>
    <submittedName>
        <fullName evidence="1">Uncharacterized protein</fullName>
    </submittedName>
</protein>
<reference evidence="1 2" key="1">
    <citation type="journal article" date="2013" name="Stand. Genomic Sci.">
        <title>Genomic Encyclopedia of Type Strains, Phase I: The one thousand microbial genomes (KMG-I) project.</title>
        <authorList>
            <person name="Kyrpides N.C."/>
            <person name="Woyke T."/>
            <person name="Eisen J.A."/>
            <person name="Garrity G."/>
            <person name="Lilburn T.G."/>
            <person name="Beck B.J."/>
            <person name="Whitman W.B."/>
            <person name="Hugenholtz P."/>
            <person name="Klenk H.P."/>
        </authorList>
    </citation>
    <scope>NUCLEOTIDE SEQUENCE [LARGE SCALE GENOMIC DNA]</scope>
    <source>
        <strain evidence="1 2">DSM 13484</strain>
    </source>
</reference>
<keyword evidence="2" id="KW-1185">Reference proteome</keyword>
<dbReference type="Proteomes" id="UP000316778">
    <property type="component" value="Unassembled WGS sequence"/>
</dbReference>
<evidence type="ECO:0000313" key="2">
    <source>
        <dbReference type="Proteomes" id="UP000316778"/>
    </source>
</evidence>
<evidence type="ECO:0000313" key="1">
    <source>
        <dbReference type="EMBL" id="TWI84404.1"/>
    </source>
</evidence>
<dbReference type="RefSeq" id="WP_145718034.1">
    <property type="nucleotide sequence ID" value="NZ_BAAAFY010000002.1"/>
</dbReference>
<sequence length="174" mass="19529">MRKLLPSLLATCVHMWACEQPVARKERTHTPEKASNAPSADTMIPASDTVITNEVTSWSRFEDYTGRYAGEVDLLEKAPLKQRFRDLLGRDTAAFMRRYQVAPPIEVEGGILFNEGCRPHHCASDEAALAIDMNRDIIYAGIAIDGKVKIYAEKGDTAAPQPLKEWQQKFARRP</sequence>
<dbReference type="OrthoDB" id="673194at2"/>